<proteinExistence type="inferred from homology"/>
<dbReference type="InterPro" id="IPR013325">
    <property type="entry name" value="RNA_pol_sigma_r2"/>
</dbReference>
<dbReference type="SUPFAM" id="SSF88659">
    <property type="entry name" value="Sigma3 and sigma4 domains of RNA polymerase sigma factors"/>
    <property type="match status" value="1"/>
</dbReference>
<accession>A0A2P1PY28</accession>
<dbReference type="InterPro" id="IPR013249">
    <property type="entry name" value="RNA_pol_sigma70_r4_t2"/>
</dbReference>
<evidence type="ECO:0000313" key="7">
    <source>
        <dbReference type="EMBL" id="AVP99752.1"/>
    </source>
</evidence>
<dbReference type="InterPro" id="IPR007627">
    <property type="entry name" value="RNA_pol_sigma70_r2"/>
</dbReference>
<dbReference type="GO" id="GO:0003677">
    <property type="term" value="F:DNA binding"/>
    <property type="evidence" value="ECO:0007669"/>
    <property type="project" value="InterPro"/>
</dbReference>
<evidence type="ECO:0000256" key="4">
    <source>
        <dbReference type="ARBA" id="ARBA00023163"/>
    </source>
</evidence>
<evidence type="ECO:0000259" key="6">
    <source>
        <dbReference type="Pfam" id="PF08281"/>
    </source>
</evidence>
<evidence type="ECO:0000256" key="3">
    <source>
        <dbReference type="ARBA" id="ARBA00023082"/>
    </source>
</evidence>
<reference evidence="7 8" key="1">
    <citation type="submission" date="2018-03" db="EMBL/GenBank/DDBJ databases">
        <title>Ahniella affigens gen. nov., sp. nov., a gammaproteobacterium isolated from sandy soil near a stream.</title>
        <authorList>
            <person name="Ko Y."/>
            <person name="Kim J.-H."/>
        </authorList>
    </citation>
    <scope>NUCLEOTIDE SEQUENCE [LARGE SCALE GENOMIC DNA]</scope>
    <source>
        <strain evidence="7 8">D13</strain>
    </source>
</reference>
<keyword evidence="4" id="KW-0804">Transcription</keyword>
<reference evidence="7 8" key="2">
    <citation type="submission" date="2018-03" db="EMBL/GenBank/DDBJ databases">
        <authorList>
            <person name="Keele B.F."/>
        </authorList>
    </citation>
    <scope>NUCLEOTIDE SEQUENCE [LARGE SCALE GENOMIC DNA]</scope>
    <source>
        <strain evidence="7 8">D13</strain>
    </source>
</reference>
<dbReference type="PANTHER" id="PTHR43133:SF51">
    <property type="entry name" value="RNA POLYMERASE SIGMA FACTOR"/>
    <property type="match status" value="1"/>
</dbReference>
<dbReference type="RefSeq" id="WP_106893671.1">
    <property type="nucleotide sequence ID" value="NZ_CP027860.1"/>
</dbReference>
<evidence type="ECO:0000259" key="5">
    <source>
        <dbReference type="Pfam" id="PF04542"/>
    </source>
</evidence>
<dbReference type="GO" id="GO:0006352">
    <property type="term" value="P:DNA-templated transcription initiation"/>
    <property type="evidence" value="ECO:0007669"/>
    <property type="project" value="InterPro"/>
</dbReference>
<evidence type="ECO:0000256" key="1">
    <source>
        <dbReference type="ARBA" id="ARBA00010641"/>
    </source>
</evidence>
<dbReference type="InterPro" id="IPR039425">
    <property type="entry name" value="RNA_pol_sigma-70-like"/>
</dbReference>
<feature type="domain" description="RNA polymerase sigma-70 region 2" evidence="5">
    <location>
        <begin position="22"/>
        <end position="88"/>
    </location>
</feature>
<keyword evidence="3" id="KW-0731">Sigma factor</keyword>
<evidence type="ECO:0000256" key="2">
    <source>
        <dbReference type="ARBA" id="ARBA00023015"/>
    </source>
</evidence>
<dbReference type="SUPFAM" id="SSF88946">
    <property type="entry name" value="Sigma2 domain of RNA polymerase sigma factors"/>
    <property type="match status" value="1"/>
</dbReference>
<dbReference type="Pfam" id="PF04542">
    <property type="entry name" value="Sigma70_r2"/>
    <property type="match status" value="1"/>
</dbReference>
<dbReference type="Pfam" id="PF08281">
    <property type="entry name" value="Sigma70_r4_2"/>
    <property type="match status" value="1"/>
</dbReference>
<sequence length="187" mass="21255">METDQELVSAVLAQKNGAFARLLARYQRLVWHVIVRMVHHADDADELSQEAFLQVYRNLPNFRFESALSTWVGQVAFSVARRFLQKKRLPIDDAGSHDEDEALSHLADDVDLEQAFSDAELFQHVAAAMDQLPPIQRTLLTLFHLDELPLEEIVQITELPIGTVKSYLFRARARLRQSLLEHAGAIA</sequence>
<dbReference type="AlphaFoldDB" id="A0A2P1PY28"/>
<comment type="similarity">
    <text evidence="1">Belongs to the sigma-70 factor family. ECF subfamily.</text>
</comment>
<protein>
    <submittedName>
        <fullName evidence="7">RNA polymerase subunit sigma-24</fullName>
    </submittedName>
</protein>
<dbReference type="NCBIfam" id="TIGR02937">
    <property type="entry name" value="sigma70-ECF"/>
    <property type="match status" value="1"/>
</dbReference>
<evidence type="ECO:0000313" key="8">
    <source>
        <dbReference type="Proteomes" id="UP000241074"/>
    </source>
</evidence>
<dbReference type="InterPro" id="IPR014284">
    <property type="entry name" value="RNA_pol_sigma-70_dom"/>
</dbReference>
<dbReference type="PANTHER" id="PTHR43133">
    <property type="entry name" value="RNA POLYMERASE ECF-TYPE SIGMA FACTO"/>
    <property type="match status" value="1"/>
</dbReference>
<dbReference type="InterPro" id="IPR036388">
    <property type="entry name" value="WH-like_DNA-bd_sf"/>
</dbReference>
<dbReference type="Proteomes" id="UP000241074">
    <property type="component" value="Chromosome"/>
</dbReference>
<dbReference type="Gene3D" id="1.10.10.10">
    <property type="entry name" value="Winged helix-like DNA-binding domain superfamily/Winged helix DNA-binding domain"/>
    <property type="match status" value="1"/>
</dbReference>
<dbReference type="EMBL" id="CP027860">
    <property type="protein sequence ID" value="AVP99752.1"/>
    <property type="molecule type" value="Genomic_DNA"/>
</dbReference>
<organism evidence="7 8">
    <name type="scientific">Ahniella affigens</name>
    <dbReference type="NCBI Taxonomy" id="2021234"/>
    <lineage>
        <taxon>Bacteria</taxon>
        <taxon>Pseudomonadati</taxon>
        <taxon>Pseudomonadota</taxon>
        <taxon>Gammaproteobacteria</taxon>
        <taxon>Lysobacterales</taxon>
        <taxon>Rhodanobacteraceae</taxon>
        <taxon>Ahniella</taxon>
    </lineage>
</organism>
<feature type="domain" description="RNA polymerase sigma factor 70 region 4 type 2" evidence="6">
    <location>
        <begin position="126"/>
        <end position="175"/>
    </location>
</feature>
<dbReference type="InterPro" id="IPR013324">
    <property type="entry name" value="RNA_pol_sigma_r3/r4-like"/>
</dbReference>
<keyword evidence="2" id="KW-0805">Transcription regulation</keyword>
<dbReference type="CDD" id="cd06171">
    <property type="entry name" value="Sigma70_r4"/>
    <property type="match status" value="1"/>
</dbReference>
<gene>
    <name evidence="7" type="ORF">C7S18_22385</name>
</gene>
<dbReference type="OrthoDB" id="9803470at2"/>
<keyword evidence="8" id="KW-1185">Reference proteome</keyword>
<dbReference type="Gene3D" id="1.10.1740.10">
    <property type="match status" value="1"/>
</dbReference>
<name>A0A2P1PY28_9GAMM</name>
<dbReference type="GO" id="GO:0016987">
    <property type="term" value="F:sigma factor activity"/>
    <property type="evidence" value="ECO:0007669"/>
    <property type="project" value="UniProtKB-KW"/>
</dbReference>
<dbReference type="KEGG" id="xba:C7S18_22385"/>